<evidence type="ECO:0000256" key="3">
    <source>
        <dbReference type="ARBA" id="ARBA00022664"/>
    </source>
</evidence>
<evidence type="ECO:0000256" key="4">
    <source>
        <dbReference type="ARBA" id="ARBA00022728"/>
    </source>
</evidence>
<dbReference type="PANTHER" id="PTHR11246">
    <property type="entry name" value="PRE-MRNA SPLICING FACTOR"/>
    <property type="match status" value="1"/>
</dbReference>
<keyword evidence="6" id="KW-0508">mRNA splicing</keyword>
<dbReference type="SMART" id="SM00386">
    <property type="entry name" value="HAT"/>
    <property type="match status" value="14"/>
</dbReference>
<dbReference type="OrthoDB" id="10067343at2759"/>
<evidence type="ECO:0000256" key="5">
    <source>
        <dbReference type="ARBA" id="ARBA00022737"/>
    </source>
</evidence>
<dbReference type="GO" id="GO:0000349">
    <property type="term" value="P:generation of catalytic spliceosome for first transesterification step"/>
    <property type="evidence" value="ECO:0007669"/>
    <property type="project" value="TreeGrafter"/>
</dbReference>
<evidence type="ECO:0000256" key="1">
    <source>
        <dbReference type="ARBA" id="ARBA00004123"/>
    </source>
</evidence>
<dbReference type="SMART" id="SM00777">
    <property type="entry name" value="Mad3_BUB1_I"/>
    <property type="match status" value="1"/>
</dbReference>
<dbReference type="InterPro" id="IPR055430">
    <property type="entry name" value="HAT_Syf1_CNRKL1_C"/>
</dbReference>
<keyword evidence="3" id="KW-0507">mRNA processing</keyword>
<evidence type="ECO:0000256" key="9">
    <source>
        <dbReference type="ARBA" id="ARBA00039472"/>
    </source>
</evidence>
<evidence type="ECO:0000256" key="7">
    <source>
        <dbReference type="ARBA" id="ARBA00023242"/>
    </source>
</evidence>
<dbReference type="InterPro" id="IPR013212">
    <property type="entry name" value="Mad3/Bub1_I"/>
</dbReference>
<dbReference type="InterPro" id="IPR045075">
    <property type="entry name" value="Syf1-like"/>
</dbReference>
<sequence>MFSDSASNNNNLINQDYSAKLKNQEISLNDLIDDSDLPFEQDVQSDPYNLRNWLQYIEHKTTKNQNTAVILLFERAVKALPGSFKLWKRFLEIRKSDVTTLEYVSNQEEYNRVNGLFERAILLLHKMPRIWLNYLDFLMMQPKVTITRRVFDRALRALAVTQHDRIWKIYIDFAHKIGGVTEEKVLTRYISIFPEKSDILIKAFKKHKKYSSAAKKIIDCLNDPSFDKIYNTSRYKYWLKLAKFITDYPQDMADLNVEAILRQGIGRYKDLSANLWISLAGFYIANQNFEKARDIYEDAIEQIVTVRDFTLVFDSYSMFEENLLTGTMENAANNSGNNQDISLIDLRIARFEILINRRPFLVSDVVLRQNPNLVEEWIKRVDLYKNKSDIPSAIETYENAIKNISPRKAIGELSDLWINYAEHYESTNDQAGYRSVFERATQVNFKTVAELAKIWCTYAEMEIRNNCFDEAESVLVQAITPPGPHSLKNNVNYHDEHTPPQKRVFKSLSIWQMYIDLEESSDNTSKTRAAYDRIIELRIATPQIIVNYTNFLKEHCYFEEVFRVYEKGISLFGYPVAFELWNLYLAFFVERYKGTKIERARDLFEQALTGCPGNLSKPIFIMFGQFEEDFGQIKNALLIYQRACKSVTKDKLQMYQLYISKTSSLLGDNMTRKIYEEAVSDLVDEQDTLLLLIDFARMELKLGEIDRARALYGYASQFADPRVNSSFWDMWHSFEVECGNEDTFKEMLRIKRTIQTRFNTDISFLSAQLISQKKQKEQENVNNSGIAGSAVTFTKGALENSLEKVTIDADSSATNLDNNPDEISGLDFDI</sequence>
<dbReference type="InterPro" id="IPR055433">
    <property type="entry name" value="HAT_Syf1-like_N"/>
</dbReference>
<evidence type="ECO:0000256" key="2">
    <source>
        <dbReference type="ARBA" id="ARBA00008644"/>
    </source>
</evidence>
<evidence type="ECO:0000313" key="12">
    <source>
        <dbReference type="EMBL" id="PVU96072.1"/>
    </source>
</evidence>
<dbReference type="EMBL" id="MBFR01000041">
    <property type="protein sequence ID" value="PVU96072.1"/>
    <property type="molecule type" value="Genomic_DNA"/>
</dbReference>
<dbReference type="Pfam" id="PF23220">
    <property type="entry name" value="HAT_Syf1_M"/>
    <property type="match status" value="1"/>
</dbReference>
<dbReference type="FunFam" id="1.25.40.10:FF:000137">
    <property type="entry name" value="Pre-mRNA-splicing factor syf1"/>
    <property type="match status" value="1"/>
</dbReference>
<reference evidence="12 13" key="1">
    <citation type="journal article" date="2018" name="MBio">
        <title>Comparative Genomics Reveals the Core Gene Toolbox for the Fungus-Insect Symbiosis.</title>
        <authorList>
            <person name="Wang Y."/>
            <person name="Stata M."/>
            <person name="Wang W."/>
            <person name="Stajich J.E."/>
            <person name="White M.M."/>
            <person name="Moncalvo J.M."/>
        </authorList>
    </citation>
    <scope>NUCLEOTIDE SEQUENCE [LARGE SCALE GENOMIC DNA]</scope>
    <source>
        <strain evidence="12 13">SWE-8-4</strain>
    </source>
</reference>
<dbReference type="GO" id="GO:0071007">
    <property type="term" value="C:U2-type catalytic step 2 spliceosome"/>
    <property type="evidence" value="ECO:0007669"/>
    <property type="project" value="TreeGrafter"/>
</dbReference>
<evidence type="ECO:0000256" key="6">
    <source>
        <dbReference type="ARBA" id="ARBA00023187"/>
    </source>
</evidence>
<dbReference type="FunFam" id="1.25.40.10:FF:000023">
    <property type="entry name" value="Pre-mRNA-splicing factor SYF1"/>
    <property type="match status" value="1"/>
</dbReference>
<dbReference type="Gene3D" id="1.25.40.10">
    <property type="entry name" value="Tetratricopeptide repeat domain"/>
    <property type="match status" value="4"/>
</dbReference>
<proteinExistence type="inferred from homology"/>
<organism evidence="12 13">
    <name type="scientific">Smittium simulii</name>
    <dbReference type="NCBI Taxonomy" id="133385"/>
    <lineage>
        <taxon>Eukaryota</taxon>
        <taxon>Fungi</taxon>
        <taxon>Fungi incertae sedis</taxon>
        <taxon>Zoopagomycota</taxon>
        <taxon>Kickxellomycotina</taxon>
        <taxon>Harpellomycetes</taxon>
        <taxon>Harpellales</taxon>
        <taxon>Legeriomycetaceae</taxon>
        <taxon>Smittium</taxon>
    </lineage>
</organism>
<keyword evidence="4" id="KW-0747">Spliceosome</keyword>
<comment type="function">
    <text evidence="8">Involved in pre-mRNA splicing and cell cycle progression.</text>
</comment>
<feature type="domain" description="BUB1 N-terminal" evidence="11">
    <location>
        <begin position="182"/>
        <end position="300"/>
    </location>
</feature>
<dbReference type="STRING" id="133385.A0A2T9YUQ4"/>
<comment type="subcellular location">
    <subcellularLocation>
        <location evidence="1">Nucleus</location>
    </subcellularLocation>
</comment>
<dbReference type="PANTHER" id="PTHR11246:SF5">
    <property type="entry name" value="PRE-MRNA-SPLICING FACTOR SYF1"/>
    <property type="match status" value="1"/>
</dbReference>
<comment type="caution">
    <text evidence="12">The sequence shown here is derived from an EMBL/GenBank/DDBJ whole genome shotgun (WGS) entry which is preliminary data.</text>
</comment>
<dbReference type="InterPro" id="IPR011990">
    <property type="entry name" value="TPR-like_helical_dom_sf"/>
</dbReference>
<protein>
    <recommendedName>
        <fullName evidence="9">Pre-mRNA-splicing factor SYF1</fullName>
    </recommendedName>
    <alternativeName>
        <fullName evidence="10">Pre-mRNA-splicing factor syf1</fullName>
    </alternativeName>
</protein>
<dbReference type="Pfam" id="PF23233">
    <property type="entry name" value="HAT_Syf1_CNRKL1_N"/>
    <property type="match status" value="1"/>
</dbReference>
<evidence type="ECO:0000313" key="13">
    <source>
        <dbReference type="Proteomes" id="UP000245383"/>
    </source>
</evidence>
<gene>
    <name evidence="12" type="ORF">BB561_001415</name>
</gene>
<accession>A0A2T9YUQ4</accession>
<dbReference type="AlphaFoldDB" id="A0A2T9YUQ4"/>
<keyword evidence="5" id="KW-0677">Repeat</keyword>
<dbReference type="Pfam" id="PF23231">
    <property type="entry name" value="HAT_Syf1_CNRKL1_C"/>
    <property type="match status" value="1"/>
</dbReference>
<evidence type="ECO:0000256" key="8">
    <source>
        <dbReference type="ARBA" id="ARBA00037272"/>
    </source>
</evidence>
<comment type="similarity">
    <text evidence="2">Belongs to the crooked-neck family.</text>
</comment>
<dbReference type="GO" id="GO:0071014">
    <property type="term" value="C:post-mRNA release spliceosomal complex"/>
    <property type="evidence" value="ECO:0007669"/>
    <property type="project" value="TreeGrafter"/>
</dbReference>
<keyword evidence="13" id="KW-1185">Reference proteome</keyword>
<evidence type="ECO:0000259" key="11">
    <source>
        <dbReference type="SMART" id="SM00777"/>
    </source>
</evidence>
<dbReference type="InterPro" id="IPR056350">
    <property type="entry name" value="HAT_Syf1_central"/>
</dbReference>
<dbReference type="GO" id="GO:0000974">
    <property type="term" value="C:Prp19 complex"/>
    <property type="evidence" value="ECO:0007669"/>
    <property type="project" value="TreeGrafter"/>
</dbReference>
<dbReference type="Proteomes" id="UP000245383">
    <property type="component" value="Unassembled WGS sequence"/>
</dbReference>
<name>A0A2T9YUQ4_9FUNG</name>
<dbReference type="InterPro" id="IPR003107">
    <property type="entry name" value="HAT"/>
</dbReference>
<keyword evidence="7" id="KW-0539">Nucleus</keyword>
<dbReference type="SUPFAM" id="SSF48452">
    <property type="entry name" value="TPR-like"/>
    <property type="match status" value="4"/>
</dbReference>
<evidence type="ECO:0000256" key="10">
    <source>
        <dbReference type="ARBA" id="ARBA00067212"/>
    </source>
</evidence>